<accession>D4DTH9</accession>
<evidence type="ECO:0000259" key="1">
    <source>
        <dbReference type="Pfam" id="PF02486"/>
    </source>
</evidence>
<keyword evidence="2" id="KW-0648">Protein biosynthesis</keyword>
<protein>
    <submittedName>
        <fullName evidence="2">Replication initiation factor</fullName>
    </submittedName>
</protein>
<feature type="domain" description="Replication initiation protein-like C-terminal" evidence="1">
    <location>
        <begin position="151"/>
        <end position="283"/>
    </location>
</feature>
<dbReference type="RefSeq" id="WP_003774132.1">
    <property type="nucleotide sequence ID" value="NZ_CP007726.1"/>
</dbReference>
<gene>
    <name evidence="2" type="ORF">NEIELOOT_02386</name>
</gene>
<reference evidence="2 3" key="1">
    <citation type="submission" date="2010-02" db="EMBL/GenBank/DDBJ databases">
        <authorList>
            <person name="Weinstock G."/>
            <person name="Sodergren E."/>
            <person name="Clifton S."/>
            <person name="Fulton L."/>
            <person name="Fulton B."/>
            <person name="Courtney L."/>
            <person name="Fronick C."/>
            <person name="Harrison M."/>
            <person name="Strong C."/>
            <person name="Farmer C."/>
            <person name="Delahaunty K."/>
            <person name="Markovic C."/>
            <person name="Hall O."/>
            <person name="Minx P."/>
            <person name="Tomlinson C."/>
            <person name="Mitreva M."/>
            <person name="Nelson J."/>
            <person name="Hou S."/>
            <person name="Wollam A."/>
            <person name="Pepin K.H."/>
            <person name="Johnson M."/>
            <person name="Bhonagiri V."/>
            <person name="Zhang X."/>
            <person name="Suruliraj S."/>
            <person name="Warren W."/>
            <person name="Chinwalla A."/>
            <person name="Mardis E.R."/>
            <person name="Wilson R.K."/>
        </authorList>
    </citation>
    <scope>NUCLEOTIDE SEQUENCE [LARGE SCALE GENOMIC DNA]</scope>
    <source>
        <strain evidence="2 3">ATCC 29315</strain>
    </source>
</reference>
<name>D4DTH9_NEIEG</name>
<dbReference type="AlphaFoldDB" id="D4DTH9"/>
<dbReference type="InterPro" id="IPR003491">
    <property type="entry name" value="REP-like_C"/>
</dbReference>
<proteinExistence type="predicted"/>
<dbReference type="Pfam" id="PF02486">
    <property type="entry name" value="Rep_trans"/>
    <property type="match status" value="1"/>
</dbReference>
<comment type="caution">
    <text evidence="2">The sequence shown here is derived from an EMBL/GenBank/DDBJ whole genome shotgun (WGS) entry which is preliminary data.</text>
</comment>
<dbReference type="STRING" id="546263.NELON_00095"/>
<sequence>MSNTGGNTGGAVSESYAHLVMMNGKVKEIILKRGNQQAGFIDTLTVVLHEDTFIRDDQLGSYEEIAANCSAELAEVMGYGISFENKGGRNFYEKSYQLGDEEHNYGFVAVGGRKNKDTVCLHFTGEGLIAAKDGWELRLYEFLTERAKQPRISRCDVAHDFLNGEYTCEQALKDWEDGGYTLHRSKPISECVGGDWKLYKGTGKTFYVGSRKNASRFARIYEKGKQLGDELSPWVRAEVEFRARDIIIPLDILIAAGEYLTACYPVFGQLFAQYEHVPSKPERIEKEKEISIAHVGKYASMQVSRAVVMYEEMGMTDKEIITALKSKQTEMPKRLAKQAFDCAYLYRD</sequence>
<keyword evidence="2" id="KW-0396">Initiation factor</keyword>
<dbReference type="EMBL" id="ADBF01000233">
    <property type="protein sequence ID" value="EFE48876.1"/>
    <property type="molecule type" value="Genomic_DNA"/>
</dbReference>
<evidence type="ECO:0000313" key="3">
    <source>
        <dbReference type="Proteomes" id="UP000005536"/>
    </source>
</evidence>
<dbReference type="Proteomes" id="UP000005536">
    <property type="component" value="Unassembled WGS sequence"/>
</dbReference>
<evidence type="ECO:0000313" key="2">
    <source>
        <dbReference type="EMBL" id="EFE48876.1"/>
    </source>
</evidence>
<organism evidence="2 3">
    <name type="scientific">Neisseria elongata subsp. glycolytica ATCC 29315</name>
    <dbReference type="NCBI Taxonomy" id="546263"/>
    <lineage>
        <taxon>Bacteria</taxon>
        <taxon>Pseudomonadati</taxon>
        <taxon>Pseudomonadota</taxon>
        <taxon>Betaproteobacteria</taxon>
        <taxon>Neisseriales</taxon>
        <taxon>Neisseriaceae</taxon>
        <taxon>Neisseria</taxon>
    </lineage>
</organism>
<dbReference type="GO" id="GO:0003743">
    <property type="term" value="F:translation initiation factor activity"/>
    <property type="evidence" value="ECO:0007669"/>
    <property type="project" value="UniProtKB-KW"/>
</dbReference>